<evidence type="ECO:0000256" key="7">
    <source>
        <dbReference type="RuleBase" id="RU363032"/>
    </source>
</evidence>
<dbReference type="RefSeq" id="WP_090480196.1">
    <property type="nucleotide sequence ID" value="NZ_LT629710.1"/>
</dbReference>
<evidence type="ECO:0000256" key="3">
    <source>
        <dbReference type="ARBA" id="ARBA00022475"/>
    </source>
</evidence>
<gene>
    <name evidence="9" type="ORF">SAMN04515671_4274</name>
</gene>
<dbReference type="OrthoDB" id="9778910at2"/>
<keyword evidence="10" id="KW-1185">Reference proteome</keyword>
<feature type="domain" description="ABC transmembrane type-1" evidence="8">
    <location>
        <begin position="120"/>
        <end position="322"/>
    </location>
</feature>
<feature type="transmembrane region" description="Helical" evidence="7">
    <location>
        <begin position="198"/>
        <end position="219"/>
    </location>
</feature>
<keyword evidence="2 7" id="KW-0813">Transport</keyword>
<evidence type="ECO:0000256" key="6">
    <source>
        <dbReference type="ARBA" id="ARBA00023136"/>
    </source>
</evidence>
<comment type="similarity">
    <text evidence="7">Belongs to the binding-protein-dependent transport system permease family.</text>
</comment>
<dbReference type="Pfam" id="PF19300">
    <property type="entry name" value="BPD_transp_1_N"/>
    <property type="match status" value="1"/>
</dbReference>
<feature type="transmembrane region" description="Helical" evidence="7">
    <location>
        <begin position="303"/>
        <end position="322"/>
    </location>
</feature>
<keyword evidence="3" id="KW-1003">Cell membrane</keyword>
<evidence type="ECO:0000259" key="8">
    <source>
        <dbReference type="PROSITE" id="PS50928"/>
    </source>
</evidence>
<keyword evidence="6 7" id="KW-0472">Membrane</keyword>
<comment type="subcellular location">
    <subcellularLocation>
        <location evidence="1 7">Cell membrane</location>
        <topology evidence="1 7">Multi-pass membrane protein</topology>
    </subcellularLocation>
</comment>
<dbReference type="Gene3D" id="1.10.3720.10">
    <property type="entry name" value="MetI-like"/>
    <property type="match status" value="1"/>
</dbReference>
<sequence>MTELSRPEPRTDGRADPRPARTGGPWAFVGWRLLHAVGVIVGVVVITFLLLHLIPGDPAQSMLGNRATPEAVAALRHQWGLDRPLWDQFGTFVARLFTHADTGDSLFYQVPSRSLIFPRIGVTLELVVLAGVFSILITVPLAIWAAVRKDRLADQVIRIIPSIGAGLPALWVGLLLIVLFGVHLHWFPVGGAGPGPWLTFRGLVLPAFTAAVAIVPVLIRSLRAGMLDVLESDYIAAARAKSLSETRVLLAHVARNAAVPTLTLLGLNLAYLVGGTVVVERVFAIDGLGNLLFDSISNRDFPVVQGVALFFAVVVVTVNLLTDLASSAVDPRLRLPGGGR</sequence>
<dbReference type="GO" id="GO:0071916">
    <property type="term" value="F:dipeptide transmembrane transporter activity"/>
    <property type="evidence" value="ECO:0007669"/>
    <property type="project" value="TreeGrafter"/>
</dbReference>
<feature type="transmembrane region" description="Helical" evidence="7">
    <location>
        <begin position="159"/>
        <end position="186"/>
    </location>
</feature>
<evidence type="ECO:0000256" key="4">
    <source>
        <dbReference type="ARBA" id="ARBA00022692"/>
    </source>
</evidence>
<evidence type="ECO:0000256" key="1">
    <source>
        <dbReference type="ARBA" id="ARBA00004651"/>
    </source>
</evidence>
<dbReference type="InterPro" id="IPR035906">
    <property type="entry name" value="MetI-like_sf"/>
</dbReference>
<dbReference type="InterPro" id="IPR000515">
    <property type="entry name" value="MetI-like"/>
</dbReference>
<name>A0A1H0SSR1_9ACTN</name>
<dbReference type="EMBL" id="LT629710">
    <property type="protein sequence ID" value="SDP44817.1"/>
    <property type="molecule type" value="Genomic_DNA"/>
</dbReference>
<dbReference type="InterPro" id="IPR045621">
    <property type="entry name" value="BPD_transp_1_N"/>
</dbReference>
<proteinExistence type="inferred from homology"/>
<dbReference type="PROSITE" id="PS50928">
    <property type="entry name" value="ABC_TM1"/>
    <property type="match status" value="1"/>
</dbReference>
<feature type="transmembrane region" description="Helical" evidence="7">
    <location>
        <begin position="33"/>
        <end position="54"/>
    </location>
</feature>
<reference evidence="9 10" key="1">
    <citation type="submission" date="2016-10" db="EMBL/GenBank/DDBJ databases">
        <authorList>
            <person name="de Groot N.N."/>
        </authorList>
    </citation>
    <scope>NUCLEOTIDE SEQUENCE [LARGE SCALE GENOMIC DNA]</scope>
    <source>
        <strain evidence="10">P4-7,KCTC 19426,CECT 7604</strain>
    </source>
</reference>
<dbReference type="GO" id="GO:0005886">
    <property type="term" value="C:plasma membrane"/>
    <property type="evidence" value="ECO:0007669"/>
    <property type="project" value="UniProtKB-SubCell"/>
</dbReference>
<accession>A0A1H0SSR1</accession>
<dbReference type="PANTHER" id="PTHR43163:SF6">
    <property type="entry name" value="DIPEPTIDE TRANSPORT SYSTEM PERMEASE PROTEIN DPPB-RELATED"/>
    <property type="match status" value="1"/>
</dbReference>
<evidence type="ECO:0000256" key="2">
    <source>
        <dbReference type="ARBA" id="ARBA00022448"/>
    </source>
</evidence>
<keyword evidence="4 7" id="KW-0812">Transmembrane</keyword>
<dbReference type="SUPFAM" id="SSF161098">
    <property type="entry name" value="MetI-like"/>
    <property type="match status" value="1"/>
</dbReference>
<dbReference type="Proteomes" id="UP000198741">
    <property type="component" value="Chromosome I"/>
</dbReference>
<feature type="transmembrane region" description="Helical" evidence="7">
    <location>
        <begin position="126"/>
        <end position="147"/>
    </location>
</feature>
<feature type="transmembrane region" description="Helical" evidence="7">
    <location>
        <begin position="262"/>
        <end position="283"/>
    </location>
</feature>
<dbReference type="STRING" id="1090615.SAMN04515671_4274"/>
<keyword evidence="5 7" id="KW-1133">Transmembrane helix</keyword>
<dbReference type="AlphaFoldDB" id="A0A1H0SSR1"/>
<evidence type="ECO:0000256" key="5">
    <source>
        <dbReference type="ARBA" id="ARBA00022989"/>
    </source>
</evidence>
<dbReference type="Pfam" id="PF00528">
    <property type="entry name" value="BPD_transp_1"/>
    <property type="match status" value="1"/>
</dbReference>
<protein>
    <submittedName>
        <fullName evidence="9">Peptide/nickel transport system permease protein</fullName>
    </submittedName>
</protein>
<evidence type="ECO:0000313" key="10">
    <source>
        <dbReference type="Proteomes" id="UP000198741"/>
    </source>
</evidence>
<evidence type="ECO:0000313" key="9">
    <source>
        <dbReference type="EMBL" id="SDP44817.1"/>
    </source>
</evidence>
<dbReference type="CDD" id="cd06261">
    <property type="entry name" value="TM_PBP2"/>
    <property type="match status" value="1"/>
</dbReference>
<dbReference type="PANTHER" id="PTHR43163">
    <property type="entry name" value="DIPEPTIDE TRANSPORT SYSTEM PERMEASE PROTEIN DPPB-RELATED"/>
    <property type="match status" value="1"/>
</dbReference>
<organism evidence="9 10">
    <name type="scientific">Nakamurella panacisegetis</name>
    <dbReference type="NCBI Taxonomy" id="1090615"/>
    <lineage>
        <taxon>Bacteria</taxon>
        <taxon>Bacillati</taxon>
        <taxon>Actinomycetota</taxon>
        <taxon>Actinomycetes</taxon>
        <taxon>Nakamurellales</taxon>
        <taxon>Nakamurellaceae</taxon>
        <taxon>Nakamurella</taxon>
    </lineage>
</organism>